<evidence type="ECO:0000313" key="4">
    <source>
        <dbReference type="Proteomes" id="UP000069902"/>
    </source>
</evidence>
<dbReference type="EMBL" id="LN879502">
    <property type="protein sequence ID" value="CUI18012.1"/>
    <property type="molecule type" value="Genomic_DNA"/>
</dbReference>
<proteinExistence type="inferred from homology"/>
<dbReference type="KEGG" id="pnl:PNK_2417"/>
<gene>
    <name evidence="3" type="ORF">PNK_2417</name>
</gene>
<evidence type="ECO:0000313" key="3">
    <source>
        <dbReference type="EMBL" id="CUI18012.1"/>
    </source>
</evidence>
<sequence length="244" mass="27889">MANVNSILTQRVKNSPHTSKMAAMAKQSATGNLTSFSGVFSVAELSDKEKGSLENLLKEYEQESRDIQADLQLLISLTSEVKAINNQAAILHGERIKKAHQVLIRYRDGAFTAWLMAAYGNRQTPYNLMQYYEFYETMPKNLRPQIEWMPRQAVYVLASRNGSIEKKQSIVENYQGETKAEVLTLIRQTFPLDYKDKRQQKVGKGFIQNLERLYTQIKQAPGELNASQREQVQTLLQQIQQLIG</sequence>
<dbReference type="RefSeq" id="WP_059062268.1">
    <property type="nucleotide sequence ID" value="NZ_LN879502.1"/>
</dbReference>
<dbReference type="PATRIC" id="fig|389348.3.peg.2710"/>
<protein>
    <recommendedName>
        <fullName evidence="5">Virulence plasmid protein pGP6-D-related protein</fullName>
    </recommendedName>
</protein>
<evidence type="ECO:0000256" key="1">
    <source>
        <dbReference type="ARBA" id="ARBA00006121"/>
    </source>
</evidence>
<name>A0A0U5CSK1_9BACT</name>
<reference evidence="4" key="1">
    <citation type="submission" date="2015-09" db="EMBL/GenBank/DDBJ databases">
        <authorList>
            <person name="Bertelli C."/>
        </authorList>
    </citation>
    <scope>NUCLEOTIDE SEQUENCE [LARGE SCALE GENOMIC DNA]</scope>
    <source>
        <strain evidence="4">KNic</strain>
    </source>
</reference>
<dbReference type="Proteomes" id="UP000069902">
    <property type="component" value="Chromosome cPNK"/>
</dbReference>
<dbReference type="AlphaFoldDB" id="A0A0U5CSK1"/>
<comment type="similarity">
    <text evidence="1">Belongs to the UPF0137 (pGP6-D) family.</text>
</comment>
<keyword evidence="4" id="KW-1185">Reference proteome</keyword>
<organism evidence="3 4">
    <name type="scientific">Candidatus Protochlamydia naegleriophila</name>
    <dbReference type="NCBI Taxonomy" id="389348"/>
    <lineage>
        <taxon>Bacteria</taxon>
        <taxon>Pseudomonadati</taxon>
        <taxon>Chlamydiota</taxon>
        <taxon>Chlamydiia</taxon>
        <taxon>Parachlamydiales</taxon>
        <taxon>Parachlamydiaceae</taxon>
        <taxon>Candidatus Protochlamydia</taxon>
    </lineage>
</organism>
<dbReference type="InterPro" id="IPR005350">
    <property type="entry name" value="UPF0137"/>
</dbReference>
<accession>A0A0U5CSK1</accession>
<feature type="coiled-coil region" evidence="2">
    <location>
        <begin position="43"/>
        <end position="77"/>
    </location>
</feature>
<evidence type="ECO:0000256" key="2">
    <source>
        <dbReference type="SAM" id="Coils"/>
    </source>
</evidence>
<dbReference type="InParanoid" id="A0A0U5CSK1"/>
<dbReference type="STRING" id="389348.PNK_2417"/>
<evidence type="ECO:0008006" key="5">
    <source>
        <dbReference type="Google" id="ProtNLM"/>
    </source>
</evidence>
<dbReference type="Pfam" id="PF03677">
    <property type="entry name" value="UPF0137"/>
    <property type="match status" value="1"/>
</dbReference>
<keyword evidence="2" id="KW-0175">Coiled coil</keyword>